<proteinExistence type="predicted"/>
<feature type="coiled-coil region" evidence="1">
    <location>
        <begin position="45"/>
        <end position="95"/>
    </location>
</feature>
<sequence length="97" mass="11187">MSEMSESAKEFARSLKKLISATVKEAEKVIEKTAPQLSELVTKLLNEVESTATNLLKDLERRTEKEQLEILRAYRSILKAQLEKVETRIKQLEQNLK</sequence>
<name>A0A2R6AJS3_9ARCH</name>
<evidence type="ECO:0000313" key="3">
    <source>
        <dbReference type="Proteomes" id="UP000240569"/>
    </source>
</evidence>
<keyword evidence="1" id="KW-0175">Coiled coil</keyword>
<evidence type="ECO:0000256" key="1">
    <source>
        <dbReference type="SAM" id="Coils"/>
    </source>
</evidence>
<protein>
    <submittedName>
        <fullName evidence="2">Uncharacterized protein</fullName>
    </submittedName>
</protein>
<comment type="caution">
    <text evidence="2">The sequence shown here is derived from an EMBL/GenBank/DDBJ whole genome shotgun (WGS) entry which is preliminary data.</text>
</comment>
<dbReference type="EMBL" id="NEXD01000003">
    <property type="protein sequence ID" value="PSN86621.1"/>
    <property type="molecule type" value="Genomic_DNA"/>
</dbReference>
<accession>A0A2R6AJS3</accession>
<evidence type="ECO:0000313" key="2">
    <source>
        <dbReference type="EMBL" id="PSN86621.1"/>
    </source>
</evidence>
<gene>
    <name evidence="2" type="ORF">B9Q02_01270</name>
</gene>
<dbReference type="Proteomes" id="UP000240569">
    <property type="component" value="Unassembled WGS sequence"/>
</dbReference>
<reference evidence="2 3" key="1">
    <citation type="submission" date="2017-04" db="EMBL/GenBank/DDBJ databases">
        <title>Novel microbial lineages endemic to geothermal iron-oxide mats fill important gaps in the evolutionary history of Archaea.</title>
        <authorList>
            <person name="Jay Z.J."/>
            <person name="Beam J.P."/>
            <person name="Dlakic M."/>
            <person name="Rusch D.B."/>
            <person name="Kozubal M.A."/>
            <person name="Inskeep W.P."/>
        </authorList>
    </citation>
    <scope>NUCLEOTIDE SEQUENCE [LARGE SCALE GENOMIC DNA]</scope>
    <source>
        <strain evidence="2">BE_D</strain>
    </source>
</reference>
<organism evidence="2 3">
    <name type="scientific">Candidatus Marsarchaeota G1 archaeon BE_D</name>
    <dbReference type="NCBI Taxonomy" id="1978156"/>
    <lineage>
        <taxon>Archaea</taxon>
        <taxon>Candidatus Marsarchaeota</taxon>
        <taxon>Candidatus Marsarchaeota group 1</taxon>
    </lineage>
</organism>
<dbReference type="AlphaFoldDB" id="A0A2R6AJS3"/>